<dbReference type="AlphaFoldDB" id="A0A9P8UGF6"/>
<dbReference type="PRINTS" id="PR01415">
    <property type="entry name" value="ANKYRIN"/>
</dbReference>
<dbReference type="Pfam" id="PF22939">
    <property type="entry name" value="WHD_GPIID"/>
    <property type="match status" value="1"/>
</dbReference>
<dbReference type="PANTHER" id="PTHR10039:SF15">
    <property type="entry name" value="NACHT DOMAIN-CONTAINING PROTEIN"/>
    <property type="match status" value="1"/>
</dbReference>
<feature type="domain" description="GPI inositol-deacylase winged helix" evidence="3">
    <location>
        <begin position="470"/>
        <end position="538"/>
    </location>
</feature>
<protein>
    <recommendedName>
        <fullName evidence="7">Fungal N-terminal domain-containing protein</fullName>
    </recommendedName>
</protein>
<dbReference type="OrthoDB" id="448455at2759"/>
<dbReference type="Pfam" id="PF12796">
    <property type="entry name" value="Ank_2"/>
    <property type="match status" value="1"/>
</dbReference>
<organism evidence="5 6">
    <name type="scientific">Truncatella angustata</name>
    <dbReference type="NCBI Taxonomy" id="152316"/>
    <lineage>
        <taxon>Eukaryota</taxon>
        <taxon>Fungi</taxon>
        <taxon>Dikarya</taxon>
        <taxon>Ascomycota</taxon>
        <taxon>Pezizomycotina</taxon>
        <taxon>Sordariomycetes</taxon>
        <taxon>Xylariomycetidae</taxon>
        <taxon>Amphisphaeriales</taxon>
        <taxon>Sporocadaceae</taxon>
        <taxon>Truncatella</taxon>
    </lineage>
</organism>
<dbReference type="PANTHER" id="PTHR10039">
    <property type="entry name" value="AMELOGENIN"/>
    <property type="match status" value="1"/>
</dbReference>
<dbReference type="InterPro" id="IPR036770">
    <property type="entry name" value="Ankyrin_rpt-contain_sf"/>
</dbReference>
<evidence type="ECO:0000259" key="4">
    <source>
        <dbReference type="Pfam" id="PF24883"/>
    </source>
</evidence>
<evidence type="ECO:0000313" key="6">
    <source>
        <dbReference type="Proteomes" id="UP000758603"/>
    </source>
</evidence>
<keyword evidence="2" id="KW-0040">ANK repeat</keyword>
<dbReference type="RefSeq" id="XP_045956125.1">
    <property type="nucleotide sequence ID" value="XM_046108894.1"/>
</dbReference>
<accession>A0A9P8UGF6</accession>
<dbReference type="GeneID" id="70137785"/>
<evidence type="ECO:0008006" key="7">
    <source>
        <dbReference type="Google" id="ProtNLM"/>
    </source>
</evidence>
<dbReference type="SUPFAM" id="SSF48403">
    <property type="entry name" value="Ankyrin repeat"/>
    <property type="match status" value="1"/>
</dbReference>
<dbReference type="PROSITE" id="PS50297">
    <property type="entry name" value="ANK_REP_REGION"/>
    <property type="match status" value="3"/>
</dbReference>
<feature type="repeat" description="ANK" evidence="2">
    <location>
        <begin position="777"/>
        <end position="809"/>
    </location>
</feature>
<feature type="repeat" description="ANK" evidence="2">
    <location>
        <begin position="744"/>
        <end position="776"/>
    </location>
</feature>
<gene>
    <name evidence="5" type="ORF">BKA67DRAFT_680163</name>
</gene>
<feature type="repeat" description="ANK" evidence="2">
    <location>
        <begin position="667"/>
        <end position="693"/>
    </location>
</feature>
<name>A0A9P8UGF6_9PEZI</name>
<feature type="repeat" description="ANK" evidence="2">
    <location>
        <begin position="810"/>
        <end position="842"/>
    </location>
</feature>
<dbReference type="Gene3D" id="1.25.40.20">
    <property type="entry name" value="Ankyrin repeat-containing domain"/>
    <property type="match status" value="1"/>
</dbReference>
<dbReference type="PROSITE" id="PS50088">
    <property type="entry name" value="ANK_REPEAT"/>
    <property type="match status" value="4"/>
</dbReference>
<evidence type="ECO:0000259" key="3">
    <source>
        <dbReference type="Pfam" id="PF22939"/>
    </source>
</evidence>
<sequence length="885" mass="98909">MEAFGLVSAAAGVASFGITVCEGLLTYYSSWKDAYDTVRSMYENIEALAKTFVILERTISNPTLSEAARHRVEESIESCRKGIAALRKKLDKIEKSSAQQSWKERTWVRIKGTIYPFKESTLLKLKEGCIELRHDVGLALATLQINTSVRSLDKLAAFDERMFEVPNNIETILGNSNVLLNHMENLVASGKSILHLLVLFSRSVVVNLLIATKGEVLTKICDWLSPLAGDFERRQQELSSTLDRQEGMARWLFNTSEFKSWIHDTGTALWCTGMREYRNHRLAGLSLTTFQDGIGKSVLVSFVVDILHQARASEGVGVAYIYCNYEEAHRQSPSNLIAALLLQFVIQQNTVSEDLLSLYEHHMKNKTRPLLNEYLRLLQDTIAEFSKVLLRSHLKKDPSLHKRIIRNILQKTRSMFLLARLYIETLTRLITLRKVKSALNTLPDGLESMYHSVMVRIHGQDTELVTLGLNVLGWIYYAKRPLTLIELQHALAVEPRDTFLDEDGMPDKDLLTSVCGGLLSVQDGETVAFIHYTAQEFFDVHKDHYLKGARLNMAQTCLTYLSFDAWSTGACTTDGAFESRLKEYPFLEYASIHWGVHADLEGELSTDIEKLAVKTICSRKYKTNYVGYSQEFSISTPGLVLASAFGLKRIGSLLLQHDADIEDEDARGLRPIHQALWEGHDAMVQFLINEGADCEIPIGSHEPPQHSSLVMQGAPVHLASIKGNELAVDLLLAKSVNVNAHLENGWTALHMAAANGHSSVVSLLLRNGAEVNATDSAGGTAIYRAAETGQDGVIKLLVQHKGNVNMRTKLEQTPLLRAAENGHGAAVTLLLESGADWKIKDFLGWTPLYRAQDHGHDDVEKLLKKWIKEHREKGQAKQDSMALRG</sequence>
<dbReference type="Pfam" id="PF00023">
    <property type="entry name" value="Ank"/>
    <property type="match status" value="2"/>
</dbReference>
<evidence type="ECO:0000256" key="1">
    <source>
        <dbReference type="ARBA" id="ARBA00022737"/>
    </source>
</evidence>
<evidence type="ECO:0000256" key="2">
    <source>
        <dbReference type="PROSITE-ProRule" id="PRU00023"/>
    </source>
</evidence>
<feature type="domain" description="Nephrocystin 3-like N-terminal" evidence="4">
    <location>
        <begin position="292"/>
        <end position="385"/>
    </location>
</feature>
<dbReference type="InterPro" id="IPR054471">
    <property type="entry name" value="GPIID_WHD"/>
</dbReference>
<dbReference type="Proteomes" id="UP000758603">
    <property type="component" value="Unassembled WGS sequence"/>
</dbReference>
<dbReference type="SMART" id="SM00248">
    <property type="entry name" value="ANK"/>
    <property type="match status" value="6"/>
</dbReference>
<keyword evidence="6" id="KW-1185">Reference proteome</keyword>
<proteinExistence type="predicted"/>
<evidence type="ECO:0000313" key="5">
    <source>
        <dbReference type="EMBL" id="KAH6651847.1"/>
    </source>
</evidence>
<dbReference type="InterPro" id="IPR002110">
    <property type="entry name" value="Ankyrin_rpt"/>
</dbReference>
<keyword evidence="1" id="KW-0677">Repeat</keyword>
<reference evidence="5" key="1">
    <citation type="journal article" date="2021" name="Nat. Commun.">
        <title>Genetic determinants of endophytism in the Arabidopsis root mycobiome.</title>
        <authorList>
            <person name="Mesny F."/>
            <person name="Miyauchi S."/>
            <person name="Thiergart T."/>
            <person name="Pickel B."/>
            <person name="Atanasova L."/>
            <person name="Karlsson M."/>
            <person name="Huettel B."/>
            <person name="Barry K.W."/>
            <person name="Haridas S."/>
            <person name="Chen C."/>
            <person name="Bauer D."/>
            <person name="Andreopoulos W."/>
            <person name="Pangilinan J."/>
            <person name="LaButti K."/>
            <person name="Riley R."/>
            <person name="Lipzen A."/>
            <person name="Clum A."/>
            <person name="Drula E."/>
            <person name="Henrissat B."/>
            <person name="Kohler A."/>
            <person name="Grigoriev I.V."/>
            <person name="Martin F.M."/>
            <person name="Hacquard S."/>
        </authorList>
    </citation>
    <scope>NUCLEOTIDE SEQUENCE</scope>
    <source>
        <strain evidence="5">MPI-SDFR-AT-0073</strain>
    </source>
</reference>
<comment type="caution">
    <text evidence="5">The sequence shown here is derived from an EMBL/GenBank/DDBJ whole genome shotgun (WGS) entry which is preliminary data.</text>
</comment>
<dbReference type="Pfam" id="PF24883">
    <property type="entry name" value="NPHP3_N"/>
    <property type="match status" value="1"/>
</dbReference>
<dbReference type="InterPro" id="IPR056884">
    <property type="entry name" value="NPHP3-like_N"/>
</dbReference>
<dbReference type="EMBL" id="JAGPXC010000006">
    <property type="protein sequence ID" value="KAH6651847.1"/>
    <property type="molecule type" value="Genomic_DNA"/>
</dbReference>